<evidence type="ECO:0000313" key="4">
    <source>
        <dbReference type="Proteomes" id="UP000247454"/>
    </source>
</evidence>
<comment type="caution">
    <text evidence="3">The sequence shown here is derived from an EMBL/GenBank/DDBJ whole genome shotgun (WGS) entry which is preliminary data.</text>
</comment>
<gene>
    <name evidence="3" type="ORF">C7477_10774</name>
</gene>
<dbReference type="EMBL" id="QJTF01000007">
    <property type="protein sequence ID" value="PYE88432.1"/>
    <property type="molecule type" value="Genomic_DNA"/>
</dbReference>
<dbReference type="SUPFAM" id="SSF55961">
    <property type="entry name" value="Bet v1-like"/>
    <property type="match status" value="1"/>
</dbReference>
<dbReference type="Gene3D" id="3.30.530.20">
    <property type="match status" value="1"/>
</dbReference>
<evidence type="ECO:0000259" key="2">
    <source>
        <dbReference type="Pfam" id="PF08327"/>
    </source>
</evidence>
<evidence type="ECO:0000256" key="1">
    <source>
        <dbReference type="ARBA" id="ARBA00006817"/>
    </source>
</evidence>
<dbReference type="Proteomes" id="UP000247454">
    <property type="component" value="Unassembled WGS sequence"/>
</dbReference>
<protein>
    <submittedName>
        <fullName evidence="3">Uncharacterized protein YndB with AHSA1/START domain</fullName>
    </submittedName>
</protein>
<sequence>MNEVSTSAATDTPQAKVIIERTYRARVEDLWELWTTKAGFESWWGPEGFRVEVHALEAHTGGALEYDMIADTPEMIAAMKDMGQPVSHNTRGWFDAFEPHARLTLKHMIDFIAGTEPYESTIEVDFHASGDNARMVVTLHPHRDPHWTKMSAEGFSSQLTKLDKRFEQK</sequence>
<dbReference type="AlphaFoldDB" id="A0A318T375"/>
<feature type="domain" description="Activator of Hsp90 ATPase homologue 1/2-like C-terminal" evidence="2">
    <location>
        <begin position="25"/>
        <end position="167"/>
    </location>
</feature>
<keyword evidence="4" id="KW-1185">Reference proteome</keyword>
<dbReference type="CDD" id="cd07814">
    <property type="entry name" value="SRPBCC_CalC_Aha1-like"/>
    <property type="match status" value="1"/>
</dbReference>
<evidence type="ECO:0000313" key="3">
    <source>
        <dbReference type="EMBL" id="PYE88432.1"/>
    </source>
</evidence>
<name>A0A318T375_9HYPH</name>
<dbReference type="InterPro" id="IPR013538">
    <property type="entry name" value="ASHA1/2-like_C"/>
</dbReference>
<reference evidence="3 4" key="1">
    <citation type="submission" date="2018-06" db="EMBL/GenBank/DDBJ databases">
        <title>Genomic Encyclopedia of Type Strains, Phase III (KMG-III): the genomes of soil and plant-associated and newly described type strains.</title>
        <authorList>
            <person name="Whitman W."/>
        </authorList>
    </citation>
    <scope>NUCLEOTIDE SEQUENCE [LARGE SCALE GENOMIC DNA]</scope>
    <source>
        <strain evidence="3 4">ORS 1419</strain>
    </source>
</reference>
<comment type="similarity">
    <text evidence="1">Belongs to the AHA1 family.</text>
</comment>
<dbReference type="RefSeq" id="WP_110750783.1">
    <property type="nucleotide sequence ID" value="NZ_QJTF01000007.1"/>
</dbReference>
<dbReference type="Pfam" id="PF08327">
    <property type="entry name" value="AHSA1"/>
    <property type="match status" value="1"/>
</dbReference>
<dbReference type="OrthoDB" id="9805228at2"/>
<accession>A0A318T375</accession>
<proteinExistence type="inferred from homology"/>
<organism evidence="3 4">
    <name type="scientific">Phyllobacterium leguminum</name>
    <dbReference type="NCBI Taxonomy" id="314237"/>
    <lineage>
        <taxon>Bacteria</taxon>
        <taxon>Pseudomonadati</taxon>
        <taxon>Pseudomonadota</taxon>
        <taxon>Alphaproteobacteria</taxon>
        <taxon>Hyphomicrobiales</taxon>
        <taxon>Phyllobacteriaceae</taxon>
        <taxon>Phyllobacterium</taxon>
    </lineage>
</organism>
<dbReference type="InterPro" id="IPR023393">
    <property type="entry name" value="START-like_dom_sf"/>
</dbReference>